<sequence length="61" mass="7195">MFCKHDDNILDKTIMESAYEQTTAVTRAKVADAEMFFRKKLIILLKYKKCKRVKKIVETNP</sequence>
<reference evidence="1" key="1">
    <citation type="journal article" date="2015" name="Nature">
        <title>Complex archaea that bridge the gap between prokaryotes and eukaryotes.</title>
        <authorList>
            <person name="Spang A."/>
            <person name="Saw J.H."/>
            <person name="Jorgensen S.L."/>
            <person name="Zaremba-Niedzwiedzka K."/>
            <person name="Martijn J."/>
            <person name="Lind A.E."/>
            <person name="van Eijk R."/>
            <person name="Schleper C."/>
            <person name="Guy L."/>
            <person name="Ettema T.J."/>
        </authorList>
    </citation>
    <scope>NUCLEOTIDE SEQUENCE</scope>
</reference>
<organism evidence="1">
    <name type="scientific">marine sediment metagenome</name>
    <dbReference type="NCBI Taxonomy" id="412755"/>
    <lineage>
        <taxon>unclassified sequences</taxon>
        <taxon>metagenomes</taxon>
        <taxon>ecological metagenomes</taxon>
    </lineage>
</organism>
<proteinExistence type="predicted"/>
<accession>A0A0F9PN76</accession>
<dbReference type="AlphaFoldDB" id="A0A0F9PN76"/>
<comment type="caution">
    <text evidence="1">The sequence shown here is derived from an EMBL/GenBank/DDBJ whole genome shotgun (WGS) entry which is preliminary data.</text>
</comment>
<protein>
    <submittedName>
        <fullName evidence="1">Uncharacterized protein</fullName>
    </submittedName>
</protein>
<gene>
    <name evidence="1" type="ORF">LCGC14_0805690</name>
</gene>
<dbReference type="EMBL" id="LAZR01002194">
    <property type="protein sequence ID" value="KKN33230.1"/>
    <property type="molecule type" value="Genomic_DNA"/>
</dbReference>
<evidence type="ECO:0000313" key="1">
    <source>
        <dbReference type="EMBL" id="KKN33230.1"/>
    </source>
</evidence>
<name>A0A0F9PN76_9ZZZZ</name>